<accession>A0A915YLK9</accession>
<keyword evidence="1" id="KW-0732">Signal</keyword>
<dbReference type="Proteomes" id="UP001060919">
    <property type="component" value="Chromosome"/>
</dbReference>
<protein>
    <submittedName>
        <fullName evidence="2">Uncharacterized protein</fullName>
    </submittedName>
</protein>
<gene>
    <name evidence="2" type="ORF">AsAng_0062480</name>
</gene>
<sequence length="206" mass="23434">MTRLFLILLFSSLLIACANELEKPDLKAYSSSSLPKPKLEKKALEAPSGIIPFVSKEGQFSILFPDAPQEHKHTTTAAIGEIHLTQYIYSKDDTQAWVASFSDYPKKMIRLANKKQLLKGIKYRVLEDLKAHTISEEKIKLERKYKGLSFVAHAEKKPLDILYKIFLVKNRVYQLSMYSSIGPFSPKDSADFFGSFQLLKDTTLVQ</sequence>
<proteinExistence type="predicted"/>
<feature type="chain" id="PRO_5038092373" evidence="1">
    <location>
        <begin position="19"/>
        <end position="206"/>
    </location>
</feature>
<name>A0A915YLK9_9BACT</name>
<keyword evidence="3" id="KW-1185">Reference proteome</keyword>
<feature type="signal peptide" evidence="1">
    <location>
        <begin position="1"/>
        <end position="18"/>
    </location>
</feature>
<evidence type="ECO:0000256" key="1">
    <source>
        <dbReference type="SAM" id="SignalP"/>
    </source>
</evidence>
<reference evidence="2" key="1">
    <citation type="submission" date="2022-09" db="EMBL/GenBank/DDBJ databases">
        <title>Aureispira anguillicida sp. nov., isolated from Leptocephalus of Japanese eel Anguilla japonica.</title>
        <authorList>
            <person name="Yuasa K."/>
            <person name="Mekata T."/>
            <person name="Ikunari K."/>
        </authorList>
    </citation>
    <scope>NUCLEOTIDE SEQUENCE</scope>
    <source>
        <strain evidence="2">EL160426</strain>
    </source>
</reference>
<dbReference type="AlphaFoldDB" id="A0A915YLK9"/>
<evidence type="ECO:0000313" key="3">
    <source>
        <dbReference type="Proteomes" id="UP001060919"/>
    </source>
</evidence>
<dbReference type="EMBL" id="AP026867">
    <property type="protein sequence ID" value="BDS15464.1"/>
    <property type="molecule type" value="Genomic_DNA"/>
</dbReference>
<dbReference type="PROSITE" id="PS51257">
    <property type="entry name" value="PROKAR_LIPOPROTEIN"/>
    <property type="match status" value="1"/>
</dbReference>
<dbReference type="KEGG" id="aup:AsAng_0062480"/>
<evidence type="ECO:0000313" key="2">
    <source>
        <dbReference type="EMBL" id="BDS15464.1"/>
    </source>
</evidence>
<organism evidence="2 3">
    <name type="scientific">Aureispira anguillae</name>
    <dbReference type="NCBI Taxonomy" id="2864201"/>
    <lineage>
        <taxon>Bacteria</taxon>
        <taxon>Pseudomonadati</taxon>
        <taxon>Bacteroidota</taxon>
        <taxon>Saprospiria</taxon>
        <taxon>Saprospirales</taxon>
        <taxon>Saprospiraceae</taxon>
        <taxon>Aureispira</taxon>
    </lineage>
</organism>
<dbReference type="RefSeq" id="WP_264790620.1">
    <property type="nucleotide sequence ID" value="NZ_AP026867.1"/>
</dbReference>